<feature type="region of interest" description="Disordered" evidence="1">
    <location>
        <begin position="596"/>
        <end position="629"/>
    </location>
</feature>
<evidence type="ECO:0000256" key="1">
    <source>
        <dbReference type="SAM" id="MobiDB-lite"/>
    </source>
</evidence>
<evidence type="ECO:0000313" key="3">
    <source>
        <dbReference type="Proteomes" id="UP001278571"/>
    </source>
</evidence>
<dbReference type="RefSeq" id="WP_319011853.1">
    <property type="nucleotide sequence ID" value="NZ_JAWJZF010000458.1"/>
</dbReference>
<comment type="caution">
    <text evidence="2">The sequence shown here is derived from an EMBL/GenBank/DDBJ whole genome shotgun (WGS) entry which is preliminary data.</text>
</comment>
<name>A0ABU4KCZ4_9ACTN</name>
<dbReference type="Proteomes" id="UP001278571">
    <property type="component" value="Unassembled WGS sequence"/>
</dbReference>
<sequence length="703" mass="76497">MADQQNEVVVTDENGITFRLPRLPEKLPDLDPKGTGRLRRALQDNPRVNLSDEAIEAAAGLFADPTRVARLATHHDGLDGLTPQPTGSVTLLVLEGMAYAGALLPVLGNPRIAHLSQGTPLAGPHPSGDSTPSAPAASGTYAPDGTTPRAQLTVGYDSVEDARRLVEATVIETLKQPGADYSDSILVNGVMTPVEAVLVEVTYADGSTPVVVPALYDGTSRCTSAAKTRQASSAYTAEDLRGEVAKTFAEALTLSARTRRTRYAKRAQSVNAALERGNLTMPALRDRMTQLVPVRLVVGAEFDSGSSDSTLPDAIATAQSAKHISVNPWSEAAQDLMTAERIVSHLRRQGLVPGAFVDLVNEEILEDGQVALLFGEGSSDLVRYQDSGWVAPLWRAAKITHTLTRPAVFEEAKRFVRSDRGLNSVRTERYAGYLGVVIDMSFRFYKPQTTPVARRAWRDGGVLSRDVLGAWDLVVASAEELRVRALKGDTDARLTLQVLAGTALIADGLVTPSSGLKVSGGRVPYRTSPPLLLEQLLRVPRGVRQAEAVLRRFDPDRPGGIGKHARYTYVRVDHRGQAEQDGAGTAELTEADLHWQADPERSLQERAAREREKAAESRAETQEERNHRRRTYLSRALGEAQRTLDELLAQQDQYPHHGLREHPFGRRADWDQVRAAVRRIEDTLIDGRPPVGSSVSSPEEGIE</sequence>
<feature type="compositionally biased region" description="Low complexity" evidence="1">
    <location>
        <begin position="689"/>
        <end position="703"/>
    </location>
</feature>
<evidence type="ECO:0000313" key="2">
    <source>
        <dbReference type="EMBL" id="MDX2295656.1"/>
    </source>
</evidence>
<feature type="region of interest" description="Disordered" evidence="1">
    <location>
        <begin position="684"/>
        <end position="703"/>
    </location>
</feature>
<keyword evidence="3" id="KW-1185">Reference proteome</keyword>
<protein>
    <submittedName>
        <fullName evidence="2">Uncharacterized protein</fullName>
    </submittedName>
</protein>
<proteinExistence type="predicted"/>
<reference evidence="2 3" key="1">
    <citation type="submission" date="2023-10" db="EMBL/GenBank/DDBJ databases">
        <authorList>
            <person name="Wang X.X."/>
        </authorList>
    </citation>
    <scope>NUCLEOTIDE SEQUENCE [LARGE SCALE GENOMIC DNA]</scope>
    <source>
        <strain evidence="2 3">NBRC 12816</strain>
    </source>
</reference>
<feature type="region of interest" description="Disordered" evidence="1">
    <location>
        <begin position="117"/>
        <end position="149"/>
    </location>
</feature>
<gene>
    <name evidence="2" type="ORF">R2363_26230</name>
</gene>
<dbReference type="EMBL" id="JAWJZF010000458">
    <property type="protein sequence ID" value="MDX2295656.1"/>
    <property type="molecule type" value="Genomic_DNA"/>
</dbReference>
<organism evidence="2 3">
    <name type="scientific">Streptomyces roseolus</name>
    <dbReference type="NCBI Taxonomy" id="67358"/>
    <lineage>
        <taxon>Bacteria</taxon>
        <taxon>Bacillati</taxon>
        <taxon>Actinomycetota</taxon>
        <taxon>Actinomycetes</taxon>
        <taxon>Kitasatosporales</taxon>
        <taxon>Streptomycetaceae</taxon>
        <taxon>Streptomyces</taxon>
    </lineage>
</organism>
<accession>A0ABU4KCZ4</accession>
<feature type="compositionally biased region" description="Basic and acidic residues" evidence="1">
    <location>
        <begin position="596"/>
        <end position="626"/>
    </location>
</feature>